<keyword evidence="2" id="KW-0812">Transmembrane</keyword>
<accession>A0ABS7HY66</accession>
<name>A0ABS7HY66_9MICO</name>
<evidence type="ECO:0008006" key="5">
    <source>
        <dbReference type="Google" id="ProtNLM"/>
    </source>
</evidence>
<comment type="caution">
    <text evidence="3">The sequence shown here is derived from an EMBL/GenBank/DDBJ whole genome shotgun (WGS) entry which is preliminary data.</text>
</comment>
<reference evidence="3 4" key="1">
    <citation type="journal article" date="2021" name="MBio">
        <title>Poor Competitiveness of Bradyrhizobium in Pigeon Pea Root Colonization in Indian Soils.</title>
        <authorList>
            <person name="Chalasani D."/>
            <person name="Basu A."/>
            <person name="Pullabhotla S.V.S.R.N."/>
            <person name="Jorrin B."/>
            <person name="Neal A.L."/>
            <person name="Poole P.S."/>
            <person name="Podile A.R."/>
            <person name="Tkacz A."/>
        </authorList>
    </citation>
    <scope>NUCLEOTIDE SEQUENCE [LARGE SCALE GENOMIC DNA]</scope>
    <source>
        <strain evidence="3 4">HU12</strain>
    </source>
</reference>
<keyword evidence="4" id="KW-1185">Reference proteome</keyword>
<feature type="region of interest" description="Disordered" evidence="1">
    <location>
        <begin position="58"/>
        <end position="143"/>
    </location>
</feature>
<sequence>MSTPTDSSRDELATLRERAYGLNADIHDDPAALARLSELEEQAAAASAANIAAHSAWTHLSTDGALPRRSAVDDEEGTEPVPLTLPPPERADAAAAADPTAPDRDGRESPAPTPPGAGSTDADAGGTDAAHSGSGAGDEVVDSDAEGAAVATARPWWRRLPVLWAASVVAAVLAGVALTLLVQSMEAGRVGVLHIDPDAEWPEDVWAGETEDSFAFETFYGLTVLSQPQVTGDGTQGPVPCLIVFSGVGDNPSYLGGSCGAGSFPAEAVFIVGRQAPSELRDRFPVGTAMQFVLDGEQVHVYAREPSVVEP</sequence>
<evidence type="ECO:0000313" key="4">
    <source>
        <dbReference type="Proteomes" id="UP000777440"/>
    </source>
</evidence>
<gene>
    <name evidence="3" type="ORF">JNB61_06695</name>
</gene>
<proteinExistence type="predicted"/>
<dbReference type="Proteomes" id="UP000777440">
    <property type="component" value="Unassembled WGS sequence"/>
</dbReference>
<dbReference type="RefSeq" id="WP_220339142.1">
    <property type="nucleotide sequence ID" value="NZ_JAEUAX010000003.1"/>
</dbReference>
<organism evidence="3 4">
    <name type="scientific">Microbacterium ureisolvens</name>
    <dbReference type="NCBI Taxonomy" id="2781186"/>
    <lineage>
        <taxon>Bacteria</taxon>
        <taxon>Bacillati</taxon>
        <taxon>Actinomycetota</taxon>
        <taxon>Actinomycetes</taxon>
        <taxon>Micrococcales</taxon>
        <taxon>Microbacteriaceae</taxon>
        <taxon>Microbacterium</taxon>
    </lineage>
</organism>
<keyword evidence="2" id="KW-1133">Transmembrane helix</keyword>
<protein>
    <recommendedName>
        <fullName evidence="5">Spermidine/putrescine ABC transporter permease</fullName>
    </recommendedName>
</protein>
<keyword evidence="2" id="KW-0472">Membrane</keyword>
<feature type="transmembrane region" description="Helical" evidence="2">
    <location>
        <begin position="162"/>
        <end position="182"/>
    </location>
</feature>
<evidence type="ECO:0000256" key="2">
    <source>
        <dbReference type="SAM" id="Phobius"/>
    </source>
</evidence>
<feature type="compositionally biased region" description="Low complexity" evidence="1">
    <location>
        <begin position="116"/>
        <end position="133"/>
    </location>
</feature>
<evidence type="ECO:0000256" key="1">
    <source>
        <dbReference type="SAM" id="MobiDB-lite"/>
    </source>
</evidence>
<evidence type="ECO:0000313" key="3">
    <source>
        <dbReference type="EMBL" id="MBW9109455.1"/>
    </source>
</evidence>
<dbReference type="EMBL" id="JAEUAX010000003">
    <property type="protein sequence ID" value="MBW9109455.1"/>
    <property type="molecule type" value="Genomic_DNA"/>
</dbReference>